<evidence type="ECO:0000256" key="1">
    <source>
        <dbReference type="ARBA" id="ARBA00009437"/>
    </source>
</evidence>
<dbReference type="SUPFAM" id="SSF46785">
    <property type="entry name" value="Winged helix' DNA-binding domain"/>
    <property type="match status" value="1"/>
</dbReference>
<dbReference type="EMBL" id="SNVI01000005">
    <property type="protein sequence ID" value="TFE37883.1"/>
    <property type="molecule type" value="Genomic_DNA"/>
</dbReference>
<dbReference type="GO" id="GO:0043565">
    <property type="term" value="F:sequence-specific DNA binding"/>
    <property type="evidence" value="ECO:0007669"/>
    <property type="project" value="TreeGrafter"/>
</dbReference>
<organism evidence="6 7">
    <name type="scientific">Paraburkholderia dipogonis</name>
    <dbReference type="NCBI Taxonomy" id="1211383"/>
    <lineage>
        <taxon>Bacteria</taxon>
        <taxon>Pseudomonadati</taxon>
        <taxon>Pseudomonadota</taxon>
        <taxon>Betaproteobacteria</taxon>
        <taxon>Burkholderiales</taxon>
        <taxon>Burkholderiaceae</taxon>
        <taxon>Paraburkholderia</taxon>
    </lineage>
</organism>
<protein>
    <submittedName>
        <fullName evidence="6">LysR family transcriptional regulator</fullName>
    </submittedName>
</protein>
<dbReference type="Gene3D" id="3.40.190.10">
    <property type="entry name" value="Periplasmic binding protein-like II"/>
    <property type="match status" value="2"/>
</dbReference>
<sequence>MRRKIPSTTALAMFESAASHQSFTKAADELAVTQSAVCRQIAALEDFLGVRLFRRTQRGVYLTEAGLTYSRQVRQRLDEVERDTLNLMTKGGARGALELAVVPTFATKWLMPRLPRFAALHPGITINLSAQTRPFLFSESAFDAAIHPGRSPWAGTSRHLLMNEDLVVVCSPHLIAPDGEIPDEDWRKYTLLQQSTRPYAWRKWFSLQGLQIEGDMTGPRLELFSMHAEAAIQGMGLALIPRLLIEKELTEGKLTVVGGRTHPSDSPYFLILPDERSEDAALIAFRTWLIAQAKDYVDSGDAAMPVQLAGGL</sequence>
<evidence type="ECO:0000313" key="7">
    <source>
        <dbReference type="Proteomes" id="UP000297385"/>
    </source>
</evidence>
<evidence type="ECO:0000313" key="6">
    <source>
        <dbReference type="EMBL" id="TFE37883.1"/>
    </source>
</evidence>
<dbReference type="InterPro" id="IPR058163">
    <property type="entry name" value="LysR-type_TF_proteobact-type"/>
</dbReference>
<dbReference type="FunFam" id="1.10.10.10:FF:000038">
    <property type="entry name" value="Glycine cleavage system transcriptional activator"/>
    <property type="match status" value="1"/>
</dbReference>
<keyword evidence="2" id="KW-0805">Transcription regulation</keyword>
<dbReference type="PROSITE" id="PS50931">
    <property type="entry name" value="HTH_LYSR"/>
    <property type="match status" value="1"/>
</dbReference>
<keyword evidence="4" id="KW-0804">Transcription</keyword>
<gene>
    <name evidence="6" type="ORF">E2553_41735</name>
</gene>
<dbReference type="Pfam" id="PF03466">
    <property type="entry name" value="LysR_substrate"/>
    <property type="match status" value="1"/>
</dbReference>
<dbReference type="AlphaFoldDB" id="A0A4Y8MKJ0"/>
<comment type="caution">
    <text evidence="6">The sequence shown here is derived from an EMBL/GenBank/DDBJ whole genome shotgun (WGS) entry which is preliminary data.</text>
</comment>
<feature type="domain" description="HTH lysR-type" evidence="5">
    <location>
        <begin position="6"/>
        <end position="63"/>
    </location>
</feature>
<evidence type="ECO:0000256" key="2">
    <source>
        <dbReference type="ARBA" id="ARBA00023015"/>
    </source>
</evidence>
<evidence type="ECO:0000259" key="5">
    <source>
        <dbReference type="PROSITE" id="PS50931"/>
    </source>
</evidence>
<dbReference type="PANTHER" id="PTHR30537:SF26">
    <property type="entry name" value="GLYCINE CLEAVAGE SYSTEM TRANSCRIPTIONAL ACTIVATOR"/>
    <property type="match status" value="1"/>
</dbReference>
<accession>A0A4Y8MKJ0</accession>
<keyword evidence="3" id="KW-0238">DNA-binding</keyword>
<reference evidence="6 7" key="1">
    <citation type="submission" date="2019-03" db="EMBL/GenBank/DDBJ databases">
        <title>Complete Genome Sequence of Paraburkholderia dipogonis ICMP 19430T, a Nitrogen-fixing Symbiont of the South African Invasive Legume Dipogon lignosus in New Zealand.</title>
        <authorList>
            <person name="De Meyer S.E."/>
        </authorList>
    </citation>
    <scope>NUCLEOTIDE SEQUENCE [LARGE SCALE GENOMIC DNA]</scope>
    <source>
        <strain evidence="6 7">ICMP 19430</strain>
    </source>
</reference>
<dbReference type="InterPro" id="IPR000847">
    <property type="entry name" value="LysR_HTH_N"/>
</dbReference>
<dbReference type="RefSeq" id="WP_134466400.1">
    <property type="nucleotide sequence ID" value="NZ_JBHMFL010000148.1"/>
</dbReference>
<evidence type="ECO:0000256" key="3">
    <source>
        <dbReference type="ARBA" id="ARBA00023125"/>
    </source>
</evidence>
<dbReference type="SUPFAM" id="SSF53850">
    <property type="entry name" value="Periplasmic binding protein-like II"/>
    <property type="match status" value="1"/>
</dbReference>
<proteinExistence type="inferred from homology"/>
<dbReference type="PANTHER" id="PTHR30537">
    <property type="entry name" value="HTH-TYPE TRANSCRIPTIONAL REGULATOR"/>
    <property type="match status" value="1"/>
</dbReference>
<dbReference type="GO" id="GO:0003700">
    <property type="term" value="F:DNA-binding transcription factor activity"/>
    <property type="evidence" value="ECO:0007669"/>
    <property type="project" value="InterPro"/>
</dbReference>
<evidence type="ECO:0000256" key="4">
    <source>
        <dbReference type="ARBA" id="ARBA00023163"/>
    </source>
</evidence>
<dbReference type="PRINTS" id="PR00039">
    <property type="entry name" value="HTHLYSR"/>
</dbReference>
<name>A0A4Y8MKJ0_9BURK</name>
<dbReference type="InterPro" id="IPR036390">
    <property type="entry name" value="WH_DNA-bd_sf"/>
</dbReference>
<dbReference type="GeneID" id="97307768"/>
<dbReference type="Proteomes" id="UP000297385">
    <property type="component" value="Unassembled WGS sequence"/>
</dbReference>
<comment type="similarity">
    <text evidence="1">Belongs to the LysR transcriptional regulatory family.</text>
</comment>
<dbReference type="Gene3D" id="1.10.10.10">
    <property type="entry name" value="Winged helix-like DNA-binding domain superfamily/Winged helix DNA-binding domain"/>
    <property type="match status" value="1"/>
</dbReference>
<dbReference type="Pfam" id="PF00126">
    <property type="entry name" value="HTH_1"/>
    <property type="match status" value="1"/>
</dbReference>
<dbReference type="GO" id="GO:0006351">
    <property type="term" value="P:DNA-templated transcription"/>
    <property type="evidence" value="ECO:0007669"/>
    <property type="project" value="TreeGrafter"/>
</dbReference>
<dbReference type="InterPro" id="IPR005119">
    <property type="entry name" value="LysR_subst-bd"/>
</dbReference>
<dbReference type="InterPro" id="IPR036388">
    <property type="entry name" value="WH-like_DNA-bd_sf"/>
</dbReference>